<accession>A0A1H8WSC8</accession>
<dbReference type="AlphaFoldDB" id="A0A1H8WSC8"/>
<reference evidence="2" key="1">
    <citation type="submission" date="2016-10" db="EMBL/GenBank/DDBJ databases">
        <authorList>
            <person name="Varghese N."/>
            <person name="Submissions S."/>
        </authorList>
    </citation>
    <scope>NUCLEOTIDE SEQUENCE [LARGE SCALE GENOMIC DNA]</scope>
    <source>
        <strain evidence="2">CGMCC 1.10121</strain>
    </source>
</reference>
<dbReference type="InterPro" id="IPR006311">
    <property type="entry name" value="TAT_signal"/>
</dbReference>
<proteinExistence type="predicted"/>
<dbReference type="PROSITE" id="PS51318">
    <property type="entry name" value="TAT"/>
    <property type="match status" value="1"/>
</dbReference>
<dbReference type="OrthoDB" id="140655at2157"/>
<keyword evidence="2" id="KW-1185">Reference proteome</keyword>
<organism evidence="1 2">
    <name type="scientific">Halogranum amylolyticum</name>
    <dbReference type="NCBI Taxonomy" id="660520"/>
    <lineage>
        <taxon>Archaea</taxon>
        <taxon>Methanobacteriati</taxon>
        <taxon>Methanobacteriota</taxon>
        <taxon>Stenosarchaea group</taxon>
        <taxon>Halobacteria</taxon>
        <taxon>Halobacteriales</taxon>
        <taxon>Haloferacaceae</taxon>
    </lineage>
</organism>
<dbReference type="Proteomes" id="UP000199126">
    <property type="component" value="Unassembled WGS sequence"/>
</dbReference>
<dbReference type="EMBL" id="FODV01000040">
    <property type="protein sequence ID" value="SEP30519.1"/>
    <property type="molecule type" value="Genomic_DNA"/>
</dbReference>
<sequence>MTDRRVSRRSLLSAGAAAGLAVVGSGALRTVSTDRTGRTDRSESVGGDCCGDCSSTQADLQSDGVDASDEGGNHWLAFGWAKHREGFGRYESTLRVPCVPPVHDERVVFFYFPAFQSYSDDSDDADGYILQPVLAWNWGGSGRWEIGTWSGSSSHGFEHSELVPVSPGDRLRAVIQRPDSLPGRWYLEMRNRTTGDVAVSRSHRLDQRFRYAYLTLEANRPYDPKNCGFLPGGTTFDGITLTDWHGDRISPDWHRRYDDSFDCDLAVDVRSADRVAIDTASEQPGETGRTTDWPAGIDLPSWVRQW</sequence>
<protein>
    <submittedName>
        <fullName evidence="1">Uncharacterized protein</fullName>
    </submittedName>
</protein>
<evidence type="ECO:0000313" key="2">
    <source>
        <dbReference type="Proteomes" id="UP000199126"/>
    </source>
</evidence>
<dbReference type="RefSeq" id="WP_089828063.1">
    <property type="nucleotide sequence ID" value="NZ_FODV01000040.1"/>
</dbReference>
<gene>
    <name evidence="1" type="ORF">SAMN04487948_1402</name>
</gene>
<name>A0A1H8WSC8_9EURY</name>
<evidence type="ECO:0000313" key="1">
    <source>
        <dbReference type="EMBL" id="SEP30519.1"/>
    </source>
</evidence>